<dbReference type="Gene3D" id="1.10.620.20">
    <property type="entry name" value="Ribonucleotide Reductase, subunit A"/>
    <property type="match status" value="1"/>
</dbReference>
<dbReference type="InterPro" id="IPR009078">
    <property type="entry name" value="Ferritin-like_SF"/>
</dbReference>
<proteinExistence type="predicted"/>
<dbReference type="EMBL" id="BAABBP010000003">
    <property type="protein sequence ID" value="GAA3984755.1"/>
    <property type="molecule type" value="Genomic_DNA"/>
</dbReference>
<sequence length="430" mass="46074">MTSTETSSPATIDIEALGFDAGAHLLVKHALAALPVGTALCVTGCAPGWQAQLAGWCRAQGHALTWFPLSLGEGGGEGSAQAPHPTSPQRGEEEGRAALITRGNADAGRWRDAAHTGHADPHAPGAVQEQASPAWGLAARGARVEAGAPAFVFRFDRKQDIWADNAADLYAQAVAAQWDPDVALDWSVQLTHPPEVEAAIVQVMTYMVENENAALLVPARFLGQIHPHYRELQAALAIQVADEARHIDVFTRRIRHGGGEPALSTAGGQASLKSLLDEPDFSVAGFLLSVLGEGTFVNLLQFLAAHAPDPLTRQICKLAARDEARHVALGMSHLLHRLQAEPALRQRLAQAVEQRHDSLAGTSGLNEEVFDALILIAAGSLEPGAVHRGFERVQQLVRDMADGRFTRLLRLGFARDEAEHLAALHTRNFM</sequence>
<feature type="region of interest" description="Disordered" evidence="1">
    <location>
        <begin position="109"/>
        <end position="130"/>
    </location>
</feature>
<comment type="caution">
    <text evidence="2">The sequence shown here is derived from an EMBL/GenBank/DDBJ whole genome shotgun (WGS) entry which is preliminary data.</text>
</comment>
<evidence type="ECO:0008006" key="4">
    <source>
        <dbReference type="Google" id="ProtNLM"/>
    </source>
</evidence>
<reference evidence="3" key="1">
    <citation type="journal article" date="2019" name="Int. J. Syst. Evol. Microbiol.">
        <title>The Global Catalogue of Microorganisms (GCM) 10K type strain sequencing project: providing services to taxonomists for standard genome sequencing and annotation.</title>
        <authorList>
            <consortium name="The Broad Institute Genomics Platform"/>
            <consortium name="The Broad Institute Genome Sequencing Center for Infectious Disease"/>
            <person name="Wu L."/>
            <person name="Ma J."/>
        </authorList>
    </citation>
    <scope>NUCLEOTIDE SEQUENCE [LARGE SCALE GENOMIC DNA]</scope>
    <source>
        <strain evidence="3">JCM 17561</strain>
    </source>
</reference>
<keyword evidence="3" id="KW-1185">Reference proteome</keyword>
<feature type="region of interest" description="Disordered" evidence="1">
    <location>
        <begin position="74"/>
        <end position="94"/>
    </location>
</feature>
<organism evidence="2 3">
    <name type="scientific">Comamonas faecalis</name>
    <dbReference type="NCBI Taxonomy" id="1387849"/>
    <lineage>
        <taxon>Bacteria</taxon>
        <taxon>Pseudomonadati</taxon>
        <taxon>Pseudomonadota</taxon>
        <taxon>Betaproteobacteria</taxon>
        <taxon>Burkholderiales</taxon>
        <taxon>Comamonadaceae</taxon>
        <taxon>Comamonas</taxon>
    </lineage>
</organism>
<dbReference type="CDD" id="cd00657">
    <property type="entry name" value="Ferritin_like"/>
    <property type="match status" value="1"/>
</dbReference>
<dbReference type="RefSeq" id="WP_103044049.1">
    <property type="nucleotide sequence ID" value="NZ_BAABBP010000003.1"/>
</dbReference>
<dbReference type="SUPFAM" id="SSF47240">
    <property type="entry name" value="Ferritin-like"/>
    <property type="match status" value="1"/>
</dbReference>
<dbReference type="InterPro" id="IPR012348">
    <property type="entry name" value="RNR-like"/>
</dbReference>
<name>A0ABP7QNF8_9BURK</name>
<evidence type="ECO:0000256" key="1">
    <source>
        <dbReference type="SAM" id="MobiDB-lite"/>
    </source>
</evidence>
<gene>
    <name evidence="2" type="ORF">GCM10022279_04950</name>
</gene>
<accession>A0ABP7QNF8</accession>
<protein>
    <recommendedName>
        <fullName evidence="4">Ferritin-like domain-containing protein</fullName>
    </recommendedName>
</protein>
<feature type="compositionally biased region" description="Basic and acidic residues" evidence="1">
    <location>
        <begin position="109"/>
        <end position="121"/>
    </location>
</feature>
<evidence type="ECO:0000313" key="3">
    <source>
        <dbReference type="Proteomes" id="UP001501627"/>
    </source>
</evidence>
<evidence type="ECO:0000313" key="2">
    <source>
        <dbReference type="EMBL" id="GAA3984755.1"/>
    </source>
</evidence>
<dbReference type="Proteomes" id="UP001501627">
    <property type="component" value="Unassembled WGS sequence"/>
</dbReference>